<proteinExistence type="inferred from homology"/>
<dbReference type="PROSITE" id="PS00973">
    <property type="entry name" value="USP_2"/>
    <property type="match status" value="2"/>
</dbReference>
<dbReference type="GO" id="GO:0005829">
    <property type="term" value="C:cytosol"/>
    <property type="evidence" value="ECO:0007669"/>
    <property type="project" value="TreeGrafter"/>
</dbReference>
<protein>
    <recommendedName>
        <fullName evidence="1">Ubiquitin carboxyl-terminal hydrolase</fullName>
        <ecNumber evidence="1">3.4.19.12</ecNumber>
    </recommendedName>
</protein>
<evidence type="ECO:0000259" key="2">
    <source>
        <dbReference type="PROSITE" id="PS50235"/>
    </source>
</evidence>
<reference evidence="4" key="1">
    <citation type="journal article" date="2004" name="Nature">
        <title>Genome duplication in the teleost fish Tetraodon nigroviridis reveals the early vertebrate proto-karyotype.</title>
        <authorList>
            <person name="Jaillon O."/>
            <person name="Aury J.-M."/>
            <person name="Brunet F."/>
            <person name="Petit J.-L."/>
            <person name="Stange-Thomann N."/>
            <person name="Mauceli E."/>
            <person name="Bouneau L."/>
            <person name="Fischer C."/>
            <person name="Ozouf-Costaz C."/>
            <person name="Bernot A."/>
            <person name="Nicaud S."/>
            <person name="Jaffe D."/>
            <person name="Fisher S."/>
            <person name="Lutfalla G."/>
            <person name="Dossat C."/>
            <person name="Segurens B."/>
            <person name="Dasilva C."/>
            <person name="Salanoubat M."/>
            <person name="Levy M."/>
            <person name="Boudet N."/>
            <person name="Castellano S."/>
            <person name="Anthouard V."/>
            <person name="Jubin C."/>
            <person name="Castelli V."/>
            <person name="Katinka M."/>
            <person name="Vacherie B."/>
            <person name="Biemont C."/>
            <person name="Skalli Z."/>
            <person name="Cattolico L."/>
            <person name="Poulain J."/>
            <person name="De Berardinis V."/>
            <person name="Cruaud C."/>
            <person name="Duprat S."/>
            <person name="Brottier P."/>
            <person name="Coutanceau J.-P."/>
            <person name="Gouzy J."/>
            <person name="Parra G."/>
            <person name="Lardier G."/>
            <person name="Chapple C."/>
            <person name="McKernan K.J."/>
            <person name="McEwan P."/>
            <person name="Bosak S."/>
            <person name="Kellis M."/>
            <person name="Volff J.-N."/>
            <person name="Guigo R."/>
            <person name="Zody M.C."/>
            <person name="Mesirov J."/>
            <person name="Lindblad-Toh K."/>
            <person name="Birren B."/>
            <person name="Nusbaum C."/>
            <person name="Kahn D."/>
            <person name="Robinson-Rechavi M."/>
            <person name="Laudet V."/>
            <person name="Schachter V."/>
            <person name="Quetier F."/>
            <person name="Saurin W."/>
            <person name="Scarpelli C."/>
            <person name="Wincker P."/>
            <person name="Lander E.S."/>
            <person name="Weissenbach J."/>
            <person name="Roest Crollius H."/>
        </authorList>
    </citation>
    <scope>NUCLEOTIDE SEQUENCE [LARGE SCALE GENOMIC DNA]</scope>
</reference>
<dbReference type="GO" id="GO:0004843">
    <property type="term" value="F:cysteine-type deubiquitinase activity"/>
    <property type="evidence" value="ECO:0007669"/>
    <property type="project" value="UniProtKB-UniRule"/>
</dbReference>
<dbReference type="InterPro" id="IPR028889">
    <property type="entry name" value="USP"/>
</dbReference>
<dbReference type="InParanoid" id="H3D650"/>
<keyword evidence="1" id="KW-0833">Ubl conjugation pathway</keyword>
<keyword evidence="1" id="KW-0378">Hydrolase</keyword>
<dbReference type="AlphaFoldDB" id="H3D650"/>
<dbReference type="PROSITE" id="PS50235">
    <property type="entry name" value="USP_3"/>
    <property type="match status" value="2"/>
</dbReference>
<dbReference type="InterPro" id="IPR050164">
    <property type="entry name" value="Peptidase_C19"/>
</dbReference>
<dbReference type="SUPFAM" id="SSF54001">
    <property type="entry name" value="Cysteine proteinases"/>
    <property type="match status" value="2"/>
</dbReference>
<dbReference type="GO" id="GO:0005634">
    <property type="term" value="C:nucleus"/>
    <property type="evidence" value="ECO:0007669"/>
    <property type="project" value="TreeGrafter"/>
</dbReference>
<dbReference type="CDD" id="cd02257">
    <property type="entry name" value="Peptidase_C19"/>
    <property type="match status" value="1"/>
</dbReference>
<evidence type="ECO:0000313" key="4">
    <source>
        <dbReference type="Proteomes" id="UP000007303"/>
    </source>
</evidence>
<keyword evidence="4" id="KW-1185">Reference proteome</keyword>
<organism evidence="3 4">
    <name type="scientific">Tetraodon nigroviridis</name>
    <name type="common">Spotted green pufferfish</name>
    <name type="synonym">Chelonodon nigroviridis</name>
    <dbReference type="NCBI Taxonomy" id="99883"/>
    <lineage>
        <taxon>Eukaryota</taxon>
        <taxon>Metazoa</taxon>
        <taxon>Chordata</taxon>
        <taxon>Craniata</taxon>
        <taxon>Vertebrata</taxon>
        <taxon>Euteleostomi</taxon>
        <taxon>Actinopterygii</taxon>
        <taxon>Neopterygii</taxon>
        <taxon>Teleostei</taxon>
        <taxon>Neoteleostei</taxon>
        <taxon>Acanthomorphata</taxon>
        <taxon>Eupercaria</taxon>
        <taxon>Tetraodontiformes</taxon>
        <taxon>Tetradontoidea</taxon>
        <taxon>Tetraodontidae</taxon>
        <taxon>Tetraodon</taxon>
    </lineage>
</organism>
<dbReference type="Gene3D" id="3.90.70.10">
    <property type="entry name" value="Cysteine proteinases"/>
    <property type="match status" value="2"/>
</dbReference>
<dbReference type="GO" id="GO:0006508">
    <property type="term" value="P:proteolysis"/>
    <property type="evidence" value="ECO:0007669"/>
    <property type="project" value="UniProtKB-KW"/>
</dbReference>
<dbReference type="Pfam" id="PF00443">
    <property type="entry name" value="UCH"/>
    <property type="match status" value="2"/>
</dbReference>
<keyword evidence="1" id="KW-0645">Protease</keyword>
<dbReference type="GeneTree" id="ENSGT00940000174222"/>
<dbReference type="OMA" id="INCCVEI"/>
<feature type="domain" description="USP" evidence="2">
    <location>
        <begin position="293"/>
        <end position="417"/>
    </location>
</feature>
<evidence type="ECO:0000313" key="3">
    <source>
        <dbReference type="Ensembl" id="ENSTNIP00000015990.1"/>
    </source>
</evidence>
<feature type="domain" description="USP" evidence="2">
    <location>
        <begin position="9"/>
        <end position="288"/>
    </location>
</feature>
<dbReference type="PROSITE" id="PS00972">
    <property type="entry name" value="USP_1"/>
    <property type="match status" value="1"/>
</dbReference>
<reference evidence="3" key="3">
    <citation type="submission" date="2025-09" db="UniProtKB">
        <authorList>
            <consortium name="Ensembl"/>
        </authorList>
    </citation>
    <scope>IDENTIFICATION</scope>
</reference>
<dbReference type="InterPro" id="IPR018200">
    <property type="entry name" value="USP_CS"/>
</dbReference>
<dbReference type="InterPro" id="IPR001394">
    <property type="entry name" value="Peptidase_C19_UCH"/>
</dbReference>
<evidence type="ECO:0000256" key="1">
    <source>
        <dbReference type="RuleBase" id="RU366025"/>
    </source>
</evidence>
<dbReference type="STRING" id="99883.ENSTNIP00000015990"/>
<reference evidence="3" key="2">
    <citation type="submission" date="2025-08" db="UniProtKB">
        <authorList>
            <consortium name="Ensembl"/>
        </authorList>
    </citation>
    <scope>IDENTIFICATION</scope>
</reference>
<comment type="similarity">
    <text evidence="1">Belongs to the peptidase C19 family.</text>
</comment>
<dbReference type="GO" id="GO:0016579">
    <property type="term" value="P:protein deubiquitination"/>
    <property type="evidence" value="ECO:0007669"/>
    <property type="project" value="InterPro"/>
</dbReference>
<keyword evidence="1" id="KW-0788">Thiol protease</keyword>
<accession>H3D650</accession>
<dbReference type="EC" id="3.4.19.12" evidence="1"/>
<dbReference type="Proteomes" id="UP000007303">
    <property type="component" value="Unassembled WGS sequence"/>
</dbReference>
<dbReference type="Ensembl" id="ENSTNIT00000016201.1">
    <property type="protein sequence ID" value="ENSTNIP00000015990.1"/>
    <property type="gene ID" value="ENSTNIG00000013011.1"/>
</dbReference>
<comment type="catalytic activity">
    <reaction evidence="1">
        <text>Thiol-dependent hydrolysis of ester, thioester, amide, peptide and isopeptide bonds formed by the C-terminal Gly of ubiquitin (a 76-residue protein attached to proteins as an intracellular targeting signal).</text>
        <dbReference type="EC" id="3.4.19.12"/>
    </reaction>
</comment>
<dbReference type="PANTHER" id="PTHR24006:SF899">
    <property type="entry name" value="UBIQUITIN CARBOXYL-TERMINAL HYDROLASE"/>
    <property type="match status" value="1"/>
</dbReference>
<dbReference type="PANTHER" id="PTHR24006">
    <property type="entry name" value="UBIQUITIN CARBOXYL-TERMINAL HYDROLASE"/>
    <property type="match status" value="1"/>
</dbReference>
<name>H3D650_TETNG</name>
<dbReference type="HOGENOM" id="CLU_602115_0_0_1"/>
<dbReference type="InterPro" id="IPR038765">
    <property type="entry name" value="Papain-like_cys_pep_sf"/>
</dbReference>
<sequence length="455" mass="53063">MDNQISKYHGLINQGATCYLNSLLQVLYMTADFKLAVERFSQENPDSRSIDHELNDLFNHLKTEEARTDDITKALSIDKVFEQRDAAEYFERILLLANPSASKIFNGILTHRNTCSSCQTETETDSKFWHLPLALVNSDGGNYRVSDGVNELFEASAFFGDDQIYCDSCCAKSDFEIKCVMKQHPDVLLLLLKRFELDYSVMRYIKNNCNVDVPWSLQIPDTNQTYKLYAVINHDGDIRYGHYTATIRDDENWHHFNDQLVTQLNVSISCHQFSAQKFQCLSSFLQKTEWFIGDDQIYCDSCCAKSDFEIKCVMKQHPDVLLLLLKRFELDYSVMRYIKNNCNVDVPWSLQIPDTNQTYKLYAVINHDGDIRYGHYTATIRDDENWHHFNDQLVTQIARRSRQLRVPLTTMLPFSVEMLGTSMRSGWWRECVMRWKNQAQRIFTVMGVPGNKREH</sequence>